<protein>
    <recommendedName>
        <fullName evidence="5">DUF4251 domain-containing protein</fullName>
    </recommendedName>
</protein>
<evidence type="ECO:0008006" key="5">
    <source>
        <dbReference type="Google" id="ProtNLM"/>
    </source>
</evidence>
<dbReference type="Proteomes" id="UP000187417">
    <property type="component" value="Unassembled WGS sequence"/>
</dbReference>
<dbReference type="Pfam" id="PF14059">
    <property type="entry name" value="DUF4251"/>
    <property type="match status" value="1"/>
</dbReference>
<accession>A0A1Q6F5Q8</accession>
<sequence length="183" mass="20728">MKKIFALALVAVFCLAGYGVSAQTQSKNQKLSPKQEKREAREQRRAQRQAEYERYIDSLVTSGNFQFIPNSMRVMPAGSEHLITNPNFGLQYWDGEFDIFLPYVKGAVMPYYLTVLNYTISNPEETLKEQSPNGWEVTFVTSLFSATRYVFTLDIYAKTGGATLTITNSWNITVQYSGTITSL</sequence>
<dbReference type="AlphaFoldDB" id="A0A1Q6F5Q8"/>
<gene>
    <name evidence="3" type="ORF">BHV66_05985</name>
</gene>
<feature type="signal peptide" evidence="2">
    <location>
        <begin position="1"/>
        <end position="22"/>
    </location>
</feature>
<evidence type="ECO:0000256" key="2">
    <source>
        <dbReference type="SAM" id="SignalP"/>
    </source>
</evidence>
<dbReference type="InterPro" id="IPR025347">
    <property type="entry name" value="DUF4251"/>
</dbReference>
<evidence type="ECO:0000313" key="3">
    <source>
        <dbReference type="EMBL" id="OKY94254.1"/>
    </source>
</evidence>
<name>A0A1Q6F5Q8_9BACT</name>
<dbReference type="Gene3D" id="2.40.128.410">
    <property type="match status" value="1"/>
</dbReference>
<comment type="caution">
    <text evidence="3">The sequence shown here is derived from an EMBL/GenBank/DDBJ whole genome shotgun (WGS) entry which is preliminary data.</text>
</comment>
<dbReference type="GeneID" id="73803383"/>
<feature type="region of interest" description="Disordered" evidence="1">
    <location>
        <begin position="26"/>
        <end position="47"/>
    </location>
</feature>
<feature type="chain" id="PRO_5010305063" description="DUF4251 domain-containing protein" evidence="2">
    <location>
        <begin position="23"/>
        <end position="183"/>
    </location>
</feature>
<organism evidence="3 4">
    <name type="scientific">Alistipes putredinis</name>
    <dbReference type="NCBI Taxonomy" id="28117"/>
    <lineage>
        <taxon>Bacteria</taxon>
        <taxon>Pseudomonadati</taxon>
        <taxon>Bacteroidota</taxon>
        <taxon>Bacteroidia</taxon>
        <taxon>Bacteroidales</taxon>
        <taxon>Rikenellaceae</taxon>
        <taxon>Alistipes</taxon>
    </lineage>
</organism>
<dbReference type="STRING" id="28117.BHV66_05985"/>
<dbReference type="RefSeq" id="WP_004329143.1">
    <property type="nucleotide sequence ID" value="NZ_BAAFKT010000008.1"/>
</dbReference>
<dbReference type="EMBL" id="MNQH01000029">
    <property type="protein sequence ID" value="OKY94254.1"/>
    <property type="molecule type" value="Genomic_DNA"/>
</dbReference>
<feature type="compositionally biased region" description="Basic and acidic residues" evidence="1">
    <location>
        <begin position="33"/>
        <end position="47"/>
    </location>
</feature>
<reference evidence="3 4" key="1">
    <citation type="journal article" date="2016" name="Nat. Biotechnol.">
        <title>Measurement of bacterial replication rates in microbial communities.</title>
        <authorList>
            <person name="Brown C.T."/>
            <person name="Olm M.R."/>
            <person name="Thomas B.C."/>
            <person name="Banfield J.F."/>
        </authorList>
    </citation>
    <scope>NUCLEOTIDE SEQUENCE [LARGE SCALE GENOMIC DNA]</scope>
    <source>
        <strain evidence="3">CAG:67_53_122</strain>
    </source>
</reference>
<keyword evidence="2" id="KW-0732">Signal</keyword>
<evidence type="ECO:0000313" key="4">
    <source>
        <dbReference type="Proteomes" id="UP000187417"/>
    </source>
</evidence>
<proteinExistence type="predicted"/>
<evidence type="ECO:0000256" key="1">
    <source>
        <dbReference type="SAM" id="MobiDB-lite"/>
    </source>
</evidence>